<dbReference type="RefSeq" id="WP_322422293.1">
    <property type="nucleotide sequence ID" value="NZ_JAXQNN010000005.1"/>
</dbReference>
<feature type="transmembrane region" description="Helical" evidence="1">
    <location>
        <begin position="71"/>
        <end position="89"/>
    </location>
</feature>
<keyword evidence="2" id="KW-0732">Signal</keyword>
<dbReference type="InterPro" id="IPR025440">
    <property type="entry name" value="DUF4306"/>
</dbReference>
<dbReference type="EMBL" id="JAXQNN010000005">
    <property type="protein sequence ID" value="MDZ5713332.1"/>
    <property type="molecule type" value="Genomic_DNA"/>
</dbReference>
<evidence type="ECO:0000256" key="1">
    <source>
        <dbReference type="SAM" id="Phobius"/>
    </source>
</evidence>
<feature type="signal peptide" evidence="2">
    <location>
        <begin position="1"/>
        <end position="18"/>
    </location>
</feature>
<evidence type="ECO:0000313" key="4">
    <source>
        <dbReference type="Proteomes" id="UP001292084"/>
    </source>
</evidence>
<feature type="transmembrane region" description="Helical" evidence="1">
    <location>
        <begin position="101"/>
        <end position="121"/>
    </location>
</feature>
<dbReference type="Proteomes" id="UP001292084">
    <property type="component" value="Unassembled WGS sequence"/>
</dbReference>
<accession>A0ABU5KQ13</accession>
<keyword evidence="1" id="KW-1133">Transmembrane helix</keyword>
<proteinExistence type="predicted"/>
<comment type="caution">
    <text evidence="3">The sequence shown here is derived from an EMBL/GenBank/DDBJ whole genome shotgun (WGS) entry which is preliminary data.</text>
</comment>
<gene>
    <name evidence="3" type="ORF">UFB30_13950</name>
</gene>
<evidence type="ECO:0000256" key="2">
    <source>
        <dbReference type="SAM" id="SignalP"/>
    </source>
</evidence>
<organism evidence="3 4">
    <name type="scientific">Jeotgalibacillus haloalkalitolerans</name>
    <dbReference type="NCBI Taxonomy" id="3104292"/>
    <lineage>
        <taxon>Bacteria</taxon>
        <taxon>Bacillati</taxon>
        <taxon>Bacillota</taxon>
        <taxon>Bacilli</taxon>
        <taxon>Bacillales</taxon>
        <taxon>Caryophanaceae</taxon>
        <taxon>Jeotgalibacillus</taxon>
    </lineage>
</organism>
<name>A0ABU5KQ13_9BACL</name>
<keyword evidence="1" id="KW-0472">Membrane</keyword>
<dbReference type="Pfam" id="PF14154">
    <property type="entry name" value="DUF4306"/>
    <property type="match status" value="1"/>
</dbReference>
<reference evidence="3 4" key="1">
    <citation type="submission" date="2023-12" db="EMBL/GenBank/DDBJ databases">
        <title>Jeotgalibacillus haloalkaliphilus sp. nov., a novel salt-tolerant bacteria, isolated from the estuary of the Fenhe River into the Yellow River.</title>
        <authorList>
            <person name="Li Y."/>
        </authorList>
    </citation>
    <scope>NUCLEOTIDE SEQUENCE [LARGE SCALE GENOMIC DNA]</scope>
    <source>
        <strain evidence="3 4">HH7-29</strain>
    </source>
</reference>
<keyword evidence="4" id="KW-1185">Reference proteome</keyword>
<feature type="chain" id="PRO_5045961852" evidence="2">
    <location>
        <begin position="19"/>
        <end position="160"/>
    </location>
</feature>
<feature type="transmembrane region" description="Helical" evidence="1">
    <location>
        <begin position="127"/>
        <end position="150"/>
    </location>
</feature>
<keyword evidence="1" id="KW-0812">Transmembrane</keyword>
<evidence type="ECO:0000313" key="3">
    <source>
        <dbReference type="EMBL" id="MDZ5713332.1"/>
    </source>
</evidence>
<sequence>MKGFSTHLSVAITFLAVAAAGTWYEGSAIIDDPWEWAYSTPFSQLLNGEVLHAGQISQLDHFVYAAKFQPLLPIVMMISVLYIVLLIAYRTFRTDLKRWMMLLSLTAGMFIVAGVAIANSPTAGGNAFFYFFMGAGGLSLAGVIMCCYLLNRLKTKAAIS</sequence>
<protein>
    <submittedName>
        <fullName evidence="3">YjdJ family protein</fullName>
    </submittedName>
</protein>